<keyword evidence="1" id="KW-1133">Transmembrane helix</keyword>
<dbReference type="Proteomes" id="UP000823964">
    <property type="component" value="Unassembled WGS sequence"/>
</dbReference>
<feature type="transmembrane region" description="Helical" evidence="1">
    <location>
        <begin position="163"/>
        <end position="180"/>
    </location>
</feature>
<dbReference type="EMBL" id="DXFQ01000136">
    <property type="protein sequence ID" value="HIX20393.1"/>
    <property type="molecule type" value="Genomic_DNA"/>
</dbReference>
<feature type="transmembrane region" description="Helical" evidence="1">
    <location>
        <begin position="94"/>
        <end position="112"/>
    </location>
</feature>
<feature type="transmembrane region" description="Helical" evidence="1">
    <location>
        <begin position="187"/>
        <end position="204"/>
    </location>
</feature>
<dbReference type="InterPro" id="IPR050879">
    <property type="entry name" value="Acyltransferase_3"/>
</dbReference>
<evidence type="ECO:0000256" key="1">
    <source>
        <dbReference type="SAM" id="Phobius"/>
    </source>
</evidence>
<name>A0A9D2AIG1_9BACT</name>
<keyword evidence="3" id="KW-0012">Acyltransferase</keyword>
<accession>A0A9D2AIG1</accession>
<feature type="transmembrane region" description="Helical" evidence="1">
    <location>
        <begin position="352"/>
        <end position="371"/>
    </location>
</feature>
<comment type="caution">
    <text evidence="3">The sequence shown here is derived from an EMBL/GenBank/DDBJ whole genome shotgun (WGS) entry which is preliminary data.</text>
</comment>
<evidence type="ECO:0000259" key="2">
    <source>
        <dbReference type="Pfam" id="PF01757"/>
    </source>
</evidence>
<keyword evidence="1" id="KW-0812">Transmembrane</keyword>
<gene>
    <name evidence="3" type="ORF">H9862_07320</name>
</gene>
<evidence type="ECO:0000313" key="3">
    <source>
        <dbReference type="EMBL" id="HIX20393.1"/>
    </source>
</evidence>
<sequence>MPTSPPLPPTDSKPHYELLDGLRGVAALLVVIYHVFEGLFLVANNGAVISWLNHGYLAVDFFFMLSGFVMGYAYDDRLGRSMSGGSFLLRRLIRLHPMMLIASLIGVLSFCVQNAGWPGGGGAVAASAVAMAFLCSCLFIPAWPGAGFDVRGNGEIFPLNGPAWSLFFEYVASLAYALLLHRLPTRLLLVLTLAVGAGLCAYAVTDASGYGMISVGWTFAGTNVPGALLRLFFPYCVGLLLARGYRPRRRVRGAFEAGSLALLLLFCVPSLPACGGVLLNGVYEFACIALAFPLVLMMGASGQPSGAMMGALCRGLGRLSYPLYAVHYPLMYLFYDWLLAKRVTTWGEAWPGALLAVAGSLLLALLCSRLWDEPVRARLRRLLLR</sequence>
<feature type="transmembrane region" description="Helical" evidence="1">
    <location>
        <begin position="55"/>
        <end position="74"/>
    </location>
</feature>
<feature type="transmembrane region" description="Helical" evidence="1">
    <location>
        <begin position="124"/>
        <end position="143"/>
    </location>
</feature>
<feature type="domain" description="Acyltransferase 3" evidence="2">
    <location>
        <begin position="19"/>
        <end position="364"/>
    </location>
</feature>
<protein>
    <submittedName>
        <fullName evidence="3">Acyltransferase</fullName>
    </submittedName>
</protein>
<evidence type="ECO:0000313" key="4">
    <source>
        <dbReference type="Proteomes" id="UP000823964"/>
    </source>
</evidence>
<keyword evidence="1" id="KW-0472">Membrane</keyword>
<feature type="transmembrane region" description="Helical" evidence="1">
    <location>
        <begin position="321"/>
        <end position="340"/>
    </location>
</feature>
<dbReference type="AlphaFoldDB" id="A0A9D2AIG1"/>
<feature type="transmembrane region" description="Helical" evidence="1">
    <location>
        <begin position="254"/>
        <end position="271"/>
    </location>
</feature>
<feature type="transmembrane region" description="Helical" evidence="1">
    <location>
        <begin position="224"/>
        <end position="242"/>
    </location>
</feature>
<feature type="transmembrane region" description="Helical" evidence="1">
    <location>
        <begin position="277"/>
        <end position="300"/>
    </location>
</feature>
<dbReference type="PANTHER" id="PTHR23028:SF134">
    <property type="entry name" value="PUTATIVE (AFU_ORTHOLOGUE AFUA_4G08520)-RELATED"/>
    <property type="match status" value="1"/>
</dbReference>
<keyword evidence="3" id="KW-0808">Transferase</keyword>
<reference evidence="3" key="1">
    <citation type="journal article" date="2021" name="PeerJ">
        <title>Extensive microbial diversity within the chicken gut microbiome revealed by metagenomics and culture.</title>
        <authorList>
            <person name="Gilroy R."/>
            <person name="Ravi A."/>
            <person name="Getino M."/>
            <person name="Pursley I."/>
            <person name="Horton D.L."/>
            <person name="Alikhan N.F."/>
            <person name="Baker D."/>
            <person name="Gharbi K."/>
            <person name="Hall N."/>
            <person name="Watson M."/>
            <person name="Adriaenssens E.M."/>
            <person name="Foster-Nyarko E."/>
            <person name="Jarju S."/>
            <person name="Secka A."/>
            <person name="Antonio M."/>
            <person name="Oren A."/>
            <person name="Chaudhuri R.R."/>
            <person name="La Ragione R."/>
            <person name="Hildebrand F."/>
            <person name="Pallen M.J."/>
        </authorList>
    </citation>
    <scope>NUCLEOTIDE SEQUENCE</scope>
    <source>
        <strain evidence="3">14975</strain>
    </source>
</reference>
<dbReference type="InterPro" id="IPR002656">
    <property type="entry name" value="Acyl_transf_3_dom"/>
</dbReference>
<dbReference type="GO" id="GO:0016747">
    <property type="term" value="F:acyltransferase activity, transferring groups other than amino-acyl groups"/>
    <property type="evidence" value="ECO:0007669"/>
    <property type="project" value="InterPro"/>
</dbReference>
<dbReference type="Pfam" id="PF01757">
    <property type="entry name" value="Acyl_transf_3"/>
    <property type="match status" value="1"/>
</dbReference>
<organism evidence="3 4">
    <name type="scientific">Candidatus Akkermansia intestinigallinarum</name>
    <dbReference type="NCBI Taxonomy" id="2838431"/>
    <lineage>
        <taxon>Bacteria</taxon>
        <taxon>Pseudomonadati</taxon>
        <taxon>Verrucomicrobiota</taxon>
        <taxon>Verrucomicrobiia</taxon>
        <taxon>Verrucomicrobiales</taxon>
        <taxon>Akkermansiaceae</taxon>
        <taxon>Akkermansia</taxon>
    </lineage>
</organism>
<reference evidence="3" key="2">
    <citation type="submission" date="2021-04" db="EMBL/GenBank/DDBJ databases">
        <authorList>
            <person name="Gilroy R."/>
        </authorList>
    </citation>
    <scope>NUCLEOTIDE SEQUENCE</scope>
    <source>
        <strain evidence="3">14975</strain>
    </source>
</reference>
<proteinExistence type="predicted"/>
<feature type="transmembrane region" description="Helical" evidence="1">
    <location>
        <begin position="24"/>
        <end position="43"/>
    </location>
</feature>
<dbReference type="PANTHER" id="PTHR23028">
    <property type="entry name" value="ACETYLTRANSFERASE"/>
    <property type="match status" value="1"/>
</dbReference>